<comment type="caution">
    <text evidence="2">The sequence shown here is derived from an EMBL/GenBank/DDBJ whole genome shotgun (WGS) entry which is preliminary data.</text>
</comment>
<keyword evidence="3" id="KW-1185">Reference proteome</keyword>
<dbReference type="Proteomes" id="UP000759298">
    <property type="component" value="Unassembled WGS sequence"/>
</dbReference>
<evidence type="ECO:0000313" key="2">
    <source>
        <dbReference type="EMBL" id="MBY8337957.1"/>
    </source>
</evidence>
<sequence length="66" mass="7491">MIAYLVSIAAIILSAYQIVQALKTGKVGYVFGGRRRTRADDPNIFWSVIAFWTLVIAYFAYRMVTL</sequence>
<reference evidence="2 3" key="1">
    <citation type="submission" date="2021-07" db="EMBL/GenBank/DDBJ databases">
        <title>Alteriqipengyuania abyssalis NZ-12B nov, sp.nov isolated from deep sea sponge in pacific ocean.</title>
        <authorList>
            <person name="Tareen S."/>
            <person name="Wink J."/>
        </authorList>
    </citation>
    <scope>NUCLEOTIDE SEQUENCE [LARGE SCALE GENOMIC DNA]</scope>
    <source>
        <strain evidence="2 3">NZ-12B</strain>
    </source>
</reference>
<protein>
    <submittedName>
        <fullName evidence="2">Uncharacterized protein</fullName>
    </submittedName>
</protein>
<name>A0ABS7PJE7_9SPHN</name>
<evidence type="ECO:0000256" key="1">
    <source>
        <dbReference type="SAM" id="Phobius"/>
    </source>
</evidence>
<keyword evidence="1" id="KW-1133">Transmembrane helix</keyword>
<accession>A0ABS7PJE7</accession>
<keyword evidence="1" id="KW-0472">Membrane</keyword>
<dbReference type="RefSeq" id="WP_222825439.1">
    <property type="nucleotide sequence ID" value="NZ_JAHWXP010000003.1"/>
</dbReference>
<keyword evidence="1" id="KW-0812">Transmembrane</keyword>
<evidence type="ECO:0000313" key="3">
    <source>
        <dbReference type="Proteomes" id="UP000759298"/>
    </source>
</evidence>
<feature type="transmembrane region" description="Helical" evidence="1">
    <location>
        <begin position="45"/>
        <end position="64"/>
    </location>
</feature>
<gene>
    <name evidence="2" type="ORF">KYN89_12980</name>
</gene>
<organism evidence="2 3">
    <name type="scientific">Alteriqipengyuania abyssalis</name>
    <dbReference type="NCBI Taxonomy" id="2860200"/>
    <lineage>
        <taxon>Bacteria</taxon>
        <taxon>Pseudomonadati</taxon>
        <taxon>Pseudomonadota</taxon>
        <taxon>Alphaproteobacteria</taxon>
        <taxon>Sphingomonadales</taxon>
        <taxon>Erythrobacteraceae</taxon>
        <taxon>Alteriqipengyuania</taxon>
    </lineage>
</organism>
<proteinExistence type="predicted"/>
<dbReference type="EMBL" id="JAHWXP010000003">
    <property type="protein sequence ID" value="MBY8337957.1"/>
    <property type="molecule type" value="Genomic_DNA"/>
</dbReference>